<protein>
    <recommendedName>
        <fullName evidence="5">GPI-anchor transamidase</fullName>
    </recommendedName>
</protein>
<feature type="chain" id="PRO_5029631459" description="GPI-anchor transamidase" evidence="2">
    <location>
        <begin position="23"/>
        <end position="60"/>
    </location>
</feature>
<dbReference type="PANTHER" id="PTHR48067">
    <property type="entry name" value="GPI-ANCHOR TRANSAMIDASE"/>
    <property type="match status" value="1"/>
</dbReference>
<feature type="signal peptide" evidence="2">
    <location>
        <begin position="1"/>
        <end position="22"/>
    </location>
</feature>
<evidence type="ECO:0000313" key="4">
    <source>
        <dbReference type="Proteomes" id="UP000594263"/>
    </source>
</evidence>
<dbReference type="Gene3D" id="3.40.50.1460">
    <property type="match status" value="1"/>
</dbReference>
<dbReference type="AlphaFoldDB" id="A0A7N0V672"/>
<dbReference type="Gramene" id="Kaladp0132s0002.1.v1.1">
    <property type="protein sequence ID" value="Kaladp0132s0002.1.v1.1"/>
    <property type="gene ID" value="Kaladp0132s0002.v1.1"/>
</dbReference>
<dbReference type="PANTHER" id="PTHR48067:SF1">
    <property type="entry name" value="GPI-ANCHOR TRANSAMIDASE"/>
    <property type="match status" value="1"/>
</dbReference>
<dbReference type="InterPro" id="IPR028361">
    <property type="entry name" value="GPI_transamidase"/>
</dbReference>
<sequence>MRIRPDIVGFLLLLCSVDLSFATEYSSSSTMHTNNWAVLVCTSRFWFNYRHMANTLSLYR</sequence>
<dbReference type="Proteomes" id="UP000594263">
    <property type="component" value="Unplaced"/>
</dbReference>
<keyword evidence="1 2" id="KW-0732">Signal</keyword>
<evidence type="ECO:0000256" key="2">
    <source>
        <dbReference type="SAM" id="SignalP"/>
    </source>
</evidence>
<keyword evidence="4" id="KW-1185">Reference proteome</keyword>
<dbReference type="GO" id="GO:0042765">
    <property type="term" value="C:GPI-anchor transamidase complex"/>
    <property type="evidence" value="ECO:0007669"/>
    <property type="project" value="InterPro"/>
</dbReference>
<dbReference type="GO" id="GO:0003923">
    <property type="term" value="F:GPI-anchor transamidase activity"/>
    <property type="evidence" value="ECO:0007669"/>
    <property type="project" value="InterPro"/>
</dbReference>
<evidence type="ECO:0000313" key="3">
    <source>
        <dbReference type="EnsemblPlants" id="Kaladp0132s0002.1.v1.1"/>
    </source>
</evidence>
<proteinExistence type="predicted"/>
<dbReference type="GO" id="GO:0016255">
    <property type="term" value="P:attachment of GPI anchor to protein"/>
    <property type="evidence" value="ECO:0007669"/>
    <property type="project" value="InterPro"/>
</dbReference>
<evidence type="ECO:0008006" key="5">
    <source>
        <dbReference type="Google" id="ProtNLM"/>
    </source>
</evidence>
<name>A0A7N0V672_KALFE</name>
<evidence type="ECO:0000256" key="1">
    <source>
        <dbReference type="ARBA" id="ARBA00022729"/>
    </source>
</evidence>
<dbReference type="EnsemblPlants" id="Kaladp0132s0002.1.v1.1">
    <property type="protein sequence ID" value="Kaladp0132s0002.1.v1.1"/>
    <property type="gene ID" value="Kaladp0132s0002.v1.1"/>
</dbReference>
<accession>A0A7N0V672</accession>
<organism evidence="3 4">
    <name type="scientific">Kalanchoe fedtschenkoi</name>
    <name type="common">Lavender scallops</name>
    <name type="synonym">South American air plant</name>
    <dbReference type="NCBI Taxonomy" id="63787"/>
    <lineage>
        <taxon>Eukaryota</taxon>
        <taxon>Viridiplantae</taxon>
        <taxon>Streptophyta</taxon>
        <taxon>Embryophyta</taxon>
        <taxon>Tracheophyta</taxon>
        <taxon>Spermatophyta</taxon>
        <taxon>Magnoliopsida</taxon>
        <taxon>eudicotyledons</taxon>
        <taxon>Gunneridae</taxon>
        <taxon>Pentapetalae</taxon>
        <taxon>Saxifragales</taxon>
        <taxon>Crassulaceae</taxon>
        <taxon>Kalanchoe</taxon>
    </lineage>
</organism>
<reference evidence="3" key="1">
    <citation type="submission" date="2021-01" db="UniProtKB">
        <authorList>
            <consortium name="EnsemblPlants"/>
        </authorList>
    </citation>
    <scope>IDENTIFICATION</scope>
</reference>